<dbReference type="AlphaFoldDB" id="X0WS19"/>
<dbReference type="EMBL" id="BARS01036106">
    <property type="protein sequence ID" value="GAG25977.1"/>
    <property type="molecule type" value="Genomic_DNA"/>
</dbReference>
<name>X0WS19_9ZZZZ</name>
<evidence type="ECO:0000313" key="1">
    <source>
        <dbReference type="EMBL" id="GAG25977.1"/>
    </source>
</evidence>
<evidence type="ECO:0008006" key="2">
    <source>
        <dbReference type="Google" id="ProtNLM"/>
    </source>
</evidence>
<reference evidence="1" key="1">
    <citation type="journal article" date="2014" name="Front. Microbiol.">
        <title>High frequency of phylogenetically diverse reductive dehalogenase-homologous genes in deep subseafloor sedimentary metagenomes.</title>
        <authorList>
            <person name="Kawai M."/>
            <person name="Futagami T."/>
            <person name="Toyoda A."/>
            <person name="Takaki Y."/>
            <person name="Nishi S."/>
            <person name="Hori S."/>
            <person name="Arai W."/>
            <person name="Tsubouchi T."/>
            <person name="Morono Y."/>
            <person name="Uchiyama I."/>
            <person name="Ito T."/>
            <person name="Fujiyama A."/>
            <person name="Inagaki F."/>
            <person name="Takami H."/>
        </authorList>
    </citation>
    <scope>NUCLEOTIDE SEQUENCE</scope>
    <source>
        <strain evidence="1">Expedition CK06-06</strain>
    </source>
</reference>
<feature type="non-terminal residue" evidence="1">
    <location>
        <position position="1"/>
    </location>
</feature>
<protein>
    <recommendedName>
        <fullName evidence="2">SPOR domain-containing protein</fullName>
    </recommendedName>
</protein>
<proteinExistence type="predicted"/>
<dbReference type="SUPFAM" id="SSF110997">
    <property type="entry name" value="Sporulation related repeat"/>
    <property type="match status" value="1"/>
</dbReference>
<organism evidence="1">
    <name type="scientific">marine sediment metagenome</name>
    <dbReference type="NCBI Taxonomy" id="412755"/>
    <lineage>
        <taxon>unclassified sequences</taxon>
        <taxon>metagenomes</taxon>
        <taxon>ecological metagenomes</taxon>
    </lineage>
</organism>
<dbReference type="Gene3D" id="3.30.70.1070">
    <property type="entry name" value="Sporulation related repeat"/>
    <property type="match status" value="1"/>
</dbReference>
<comment type="caution">
    <text evidence="1">The sequence shown here is derived from an EMBL/GenBank/DDBJ whole genome shotgun (WGS) entry which is preliminary data.</text>
</comment>
<accession>X0WS19</accession>
<sequence length="170" mass="19025">NVKIGRRRIQKKHPILTIADVPVGEHKLWFESSGTVLNEKVTVRAAQPARVQVDFGNQRVAITLDTPDVQADDPEGKEEGPLAKLECIEYWVQVLRTGHAELIDPSRSALEEQGYPPYHQRLIIIEDDGAIPVYKLRVGPISRENKAKHVAGLLRHGGFRTAWVVPEACQ</sequence>
<dbReference type="GO" id="GO:0042834">
    <property type="term" value="F:peptidoglycan binding"/>
    <property type="evidence" value="ECO:0007669"/>
    <property type="project" value="InterPro"/>
</dbReference>
<dbReference type="InterPro" id="IPR036680">
    <property type="entry name" value="SPOR-like_sf"/>
</dbReference>
<gene>
    <name evidence="1" type="ORF">S01H1_55535</name>
</gene>